<protein>
    <submittedName>
        <fullName evidence="2">Uncharacterized protein</fullName>
    </submittedName>
</protein>
<sequence>GNENFIDAQESVGLPPTRVPVFGTGHTLSSWAVPGWGMRAPVSPALTRLGPGSCSSPPSSPCASPLPSSSSRPPAASGGSWRAPDPACAAASPAQ</sequence>
<feature type="compositionally biased region" description="Low complexity" evidence="1">
    <location>
        <begin position="48"/>
        <end position="95"/>
    </location>
</feature>
<evidence type="ECO:0000313" key="3">
    <source>
        <dbReference type="Proteomes" id="UP000694380"/>
    </source>
</evidence>
<name>A0A8C3I078_CHRPI</name>
<feature type="region of interest" description="Disordered" evidence="1">
    <location>
        <begin position="33"/>
        <end position="95"/>
    </location>
</feature>
<evidence type="ECO:0000313" key="2">
    <source>
        <dbReference type="Ensembl" id="ENSCPBP00000025218.1"/>
    </source>
</evidence>
<dbReference type="AlphaFoldDB" id="A0A8C3I078"/>
<dbReference type="Proteomes" id="UP000694380">
    <property type="component" value="Unplaced"/>
</dbReference>
<organism evidence="2 3">
    <name type="scientific">Chrysemys picta bellii</name>
    <name type="common">Western painted turtle</name>
    <name type="synonym">Emys bellii</name>
    <dbReference type="NCBI Taxonomy" id="8478"/>
    <lineage>
        <taxon>Eukaryota</taxon>
        <taxon>Metazoa</taxon>
        <taxon>Chordata</taxon>
        <taxon>Craniata</taxon>
        <taxon>Vertebrata</taxon>
        <taxon>Euteleostomi</taxon>
        <taxon>Archelosauria</taxon>
        <taxon>Testudinata</taxon>
        <taxon>Testudines</taxon>
        <taxon>Cryptodira</taxon>
        <taxon>Durocryptodira</taxon>
        <taxon>Testudinoidea</taxon>
        <taxon>Emydidae</taxon>
        <taxon>Chrysemys</taxon>
    </lineage>
</organism>
<keyword evidence="3" id="KW-1185">Reference proteome</keyword>
<dbReference type="Ensembl" id="ENSCPBT00000029716.1">
    <property type="protein sequence ID" value="ENSCPBP00000025218.1"/>
    <property type="gene ID" value="ENSCPBG00000017947.1"/>
</dbReference>
<proteinExistence type="predicted"/>
<evidence type="ECO:0000256" key="1">
    <source>
        <dbReference type="SAM" id="MobiDB-lite"/>
    </source>
</evidence>
<accession>A0A8C3I078</accession>
<reference evidence="2" key="1">
    <citation type="submission" date="2025-08" db="UniProtKB">
        <authorList>
            <consortium name="Ensembl"/>
        </authorList>
    </citation>
    <scope>IDENTIFICATION</scope>
</reference>
<reference evidence="2" key="2">
    <citation type="submission" date="2025-09" db="UniProtKB">
        <authorList>
            <consortium name="Ensembl"/>
        </authorList>
    </citation>
    <scope>IDENTIFICATION</scope>
</reference>